<dbReference type="SUPFAM" id="SSF52540">
    <property type="entry name" value="P-loop containing nucleoside triphosphate hydrolases"/>
    <property type="match status" value="2"/>
</dbReference>
<dbReference type="InterPro" id="IPR006935">
    <property type="entry name" value="Helicase/UvrB_N"/>
</dbReference>
<dbReference type="InterPro" id="IPR027417">
    <property type="entry name" value="P-loop_NTPase"/>
</dbReference>
<dbReference type="PANTHER" id="PTHR47396">
    <property type="entry name" value="TYPE I RESTRICTION ENZYME ECOKI R PROTEIN"/>
    <property type="match status" value="1"/>
</dbReference>
<sequence>MQGIKLKDFQINTVNKLLDATSIGSKKEVLLQAPTGSGKTIILLSYIEEYLKENNKVIFVWLTPGKGDLEEQSRKKMVKFLPHHNTKNIQDVLLQGFDAKDTAFINWETITKKGNNALKEAERKNLYERVHEAHNNGYKFIIIVDEEHLNKTVKAEAIIEYMNPEYIVRVSATTKTNKEAEFIKIDELEVINAGLITRALYINENVSNESTLSNEHEYLLELAINKRKAIKEEYLKLGIQVNPLIIIQVPSKSDDLIKQIEKILEEKEYSYDRQNLAIWLSDRKENIEDIENNESNQAILIMKQAISTGWDCPRAKILVKLRDNMSEDFETQTIGRIRRMPQAHHYDNVLLDNCYLYTFDEKYEQSVKQELGSNAYDTKVVFLKNEYKNFSLKKITFDNAFDGFDERQTFNILHNYYIEKYNLTNNKKNNKTILEANGYVFKDTIDNYIVQDKIVRINSDELQNANRIKVSSTVSTNKNGFELRHSINVISSKIGMRYDRTRLMLERMFFRGKLFTKKFVDLSLIEFYAFVINNEDILKHDFQEAVSQKSRQMKMKFDELKILDWKAPEMDYIKYDPKMKDTTIYEKSIYMNYPNSTIKSKSERMFEFFCEHNENIKWFYKNGESSSDYFSIVYVDAVNHKWHFYPDFIVCDKDNKIWIIETKGGESTTGESKNIDIKVENKFEALKEYANEYNVNWGFVRDYDKNDSLYLCNTEYTEVMENDDWILLKEIFK</sequence>
<dbReference type="InterPro" id="IPR014001">
    <property type="entry name" value="Helicase_ATP-bd"/>
</dbReference>
<name>K1SFM6_9ZZZZ</name>
<organism evidence="2">
    <name type="scientific">human gut metagenome</name>
    <dbReference type="NCBI Taxonomy" id="408170"/>
    <lineage>
        <taxon>unclassified sequences</taxon>
        <taxon>metagenomes</taxon>
        <taxon>organismal metagenomes</taxon>
    </lineage>
</organism>
<dbReference type="InterPro" id="IPR050742">
    <property type="entry name" value="Helicase_Restrict-Modif_Enz"/>
</dbReference>
<reference evidence="2" key="1">
    <citation type="journal article" date="2013" name="Environ. Microbiol.">
        <title>Microbiota from the distal guts of lean and obese adolescents exhibit partial functional redundancy besides clear differences in community structure.</title>
        <authorList>
            <person name="Ferrer M."/>
            <person name="Ruiz A."/>
            <person name="Lanza F."/>
            <person name="Haange S.B."/>
            <person name="Oberbach A."/>
            <person name="Till H."/>
            <person name="Bargiela R."/>
            <person name="Campoy C."/>
            <person name="Segura M.T."/>
            <person name="Richter M."/>
            <person name="von Bergen M."/>
            <person name="Seifert J."/>
            <person name="Suarez A."/>
        </authorList>
    </citation>
    <scope>NUCLEOTIDE SEQUENCE</scope>
</reference>
<proteinExistence type="predicted"/>
<dbReference type="PANTHER" id="PTHR47396:SF1">
    <property type="entry name" value="ATP-DEPENDENT HELICASE IRC3-RELATED"/>
    <property type="match status" value="1"/>
</dbReference>
<dbReference type="Gene3D" id="3.40.50.300">
    <property type="entry name" value="P-loop containing nucleotide triphosphate hydrolases"/>
    <property type="match status" value="2"/>
</dbReference>
<dbReference type="EMBL" id="AJWZ01011187">
    <property type="protein sequence ID" value="EKC46216.1"/>
    <property type="molecule type" value="Genomic_DNA"/>
</dbReference>
<dbReference type="GO" id="GO:0003677">
    <property type="term" value="F:DNA binding"/>
    <property type="evidence" value="ECO:0007669"/>
    <property type="project" value="InterPro"/>
</dbReference>
<gene>
    <name evidence="2" type="ORF">OBE_16385</name>
</gene>
<evidence type="ECO:0000259" key="1">
    <source>
        <dbReference type="PROSITE" id="PS51192"/>
    </source>
</evidence>
<comment type="caution">
    <text evidence="2">The sequence shown here is derived from an EMBL/GenBank/DDBJ whole genome shotgun (WGS) entry which is preliminary data.</text>
</comment>
<dbReference type="PROSITE" id="PS51192">
    <property type="entry name" value="HELICASE_ATP_BIND_1"/>
    <property type="match status" value="1"/>
</dbReference>
<dbReference type="AlphaFoldDB" id="K1SFM6"/>
<dbReference type="CDD" id="cd18785">
    <property type="entry name" value="SF2_C"/>
    <property type="match status" value="1"/>
</dbReference>
<feature type="domain" description="Helicase ATP-binding" evidence="1">
    <location>
        <begin position="20"/>
        <end position="192"/>
    </location>
</feature>
<dbReference type="SMART" id="SM00487">
    <property type="entry name" value="DEXDc"/>
    <property type="match status" value="1"/>
</dbReference>
<protein>
    <submittedName>
        <fullName evidence="2">Type III restriction enzyme, res subunit</fullName>
    </submittedName>
</protein>
<accession>K1SFM6</accession>
<dbReference type="Pfam" id="PF04851">
    <property type="entry name" value="ResIII"/>
    <property type="match status" value="1"/>
</dbReference>
<evidence type="ECO:0000313" key="2">
    <source>
        <dbReference type="EMBL" id="EKC46216.1"/>
    </source>
</evidence>
<dbReference type="GO" id="GO:0005829">
    <property type="term" value="C:cytosol"/>
    <property type="evidence" value="ECO:0007669"/>
    <property type="project" value="TreeGrafter"/>
</dbReference>
<dbReference type="GO" id="GO:0016787">
    <property type="term" value="F:hydrolase activity"/>
    <property type="evidence" value="ECO:0007669"/>
    <property type="project" value="InterPro"/>
</dbReference>
<dbReference type="GO" id="GO:0005524">
    <property type="term" value="F:ATP binding"/>
    <property type="evidence" value="ECO:0007669"/>
    <property type="project" value="InterPro"/>
</dbReference>